<sequence>MVGLDSMEGKEGGMEGAGLALVVLKQETPQWDGPDNLPQHMHFGGQGVPKYTSSNPGHSPSVRRASLLKTLCGSLSFLYLLSQTPKSPPVLFYILQLHCSPEYPSFLLLVSSYHQLPILTKH</sequence>
<dbReference type="EMBL" id="VSRR010000102">
    <property type="protein sequence ID" value="MPC10132.1"/>
    <property type="molecule type" value="Genomic_DNA"/>
</dbReference>
<name>A0A5B7CKA9_PORTR</name>
<feature type="region of interest" description="Disordered" evidence="1">
    <location>
        <begin position="34"/>
        <end position="61"/>
    </location>
</feature>
<reference evidence="2 3" key="1">
    <citation type="submission" date="2019-05" db="EMBL/GenBank/DDBJ databases">
        <title>Another draft genome of Portunus trituberculatus and its Hox gene families provides insights of decapod evolution.</title>
        <authorList>
            <person name="Jeong J.-H."/>
            <person name="Song I."/>
            <person name="Kim S."/>
            <person name="Choi T."/>
            <person name="Kim D."/>
            <person name="Ryu S."/>
            <person name="Kim W."/>
        </authorList>
    </citation>
    <scope>NUCLEOTIDE SEQUENCE [LARGE SCALE GENOMIC DNA]</scope>
    <source>
        <tissue evidence="2">Muscle</tissue>
    </source>
</reference>
<protein>
    <submittedName>
        <fullName evidence="2">Uncharacterized protein</fullName>
    </submittedName>
</protein>
<dbReference type="Proteomes" id="UP000324222">
    <property type="component" value="Unassembled WGS sequence"/>
</dbReference>
<evidence type="ECO:0000256" key="1">
    <source>
        <dbReference type="SAM" id="MobiDB-lite"/>
    </source>
</evidence>
<organism evidence="2 3">
    <name type="scientific">Portunus trituberculatus</name>
    <name type="common">Swimming crab</name>
    <name type="synonym">Neptunus trituberculatus</name>
    <dbReference type="NCBI Taxonomy" id="210409"/>
    <lineage>
        <taxon>Eukaryota</taxon>
        <taxon>Metazoa</taxon>
        <taxon>Ecdysozoa</taxon>
        <taxon>Arthropoda</taxon>
        <taxon>Crustacea</taxon>
        <taxon>Multicrustacea</taxon>
        <taxon>Malacostraca</taxon>
        <taxon>Eumalacostraca</taxon>
        <taxon>Eucarida</taxon>
        <taxon>Decapoda</taxon>
        <taxon>Pleocyemata</taxon>
        <taxon>Brachyura</taxon>
        <taxon>Eubrachyura</taxon>
        <taxon>Portunoidea</taxon>
        <taxon>Portunidae</taxon>
        <taxon>Portuninae</taxon>
        <taxon>Portunus</taxon>
    </lineage>
</organism>
<evidence type="ECO:0000313" key="2">
    <source>
        <dbReference type="EMBL" id="MPC10132.1"/>
    </source>
</evidence>
<comment type="caution">
    <text evidence="2">The sequence shown here is derived from an EMBL/GenBank/DDBJ whole genome shotgun (WGS) entry which is preliminary data.</text>
</comment>
<evidence type="ECO:0000313" key="3">
    <source>
        <dbReference type="Proteomes" id="UP000324222"/>
    </source>
</evidence>
<keyword evidence="3" id="KW-1185">Reference proteome</keyword>
<accession>A0A5B7CKA9</accession>
<dbReference type="AlphaFoldDB" id="A0A5B7CKA9"/>
<gene>
    <name evidence="2" type="ORF">E2C01_002762</name>
</gene>
<proteinExistence type="predicted"/>